<dbReference type="Proteomes" id="UP000701853">
    <property type="component" value="Chromosome 10"/>
</dbReference>
<organism evidence="3 4">
    <name type="scientific">Gossypium anomalum</name>
    <dbReference type="NCBI Taxonomy" id="47600"/>
    <lineage>
        <taxon>Eukaryota</taxon>
        <taxon>Viridiplantae</taxon>
        <taxon>Streptophyta</taxon>
        <taxon>Embryophyta</taxon>
        <taxon>Tracheophyta</taxon>
        <taxon>Spermatophyta</taxon>
        <taxon>Magnoliopsida</taxon>
        <taxon>eudicotyledons</taxon>
        <taxon>Gunneridae</taxon>
        <taxon>Pentapetalae</taxon>
        <taxon>rosids</taxon>
        <taxon>malvids</taxon>
        <taxon>Malvales</taxon>
        <taxon>Malvaceae</taxon>
        <taxon>Malvoideae</taxon>
        <taxon>Gossypium</taxon>
    </lineage>
</organism>
<proteinExistence type="predicted"/>
<sequence>MKGDSLVKGCISNLPEQIATNIRQNNLEDLTQIWKQWDSETRGIFTGKYGDIAHLIAVKVDEQLIQAMVRFWDPAYQCFIFNHEDMTPTIKEYDALLRIDNVQFNKIYVKEPKPMTFKKKLVRLTGIIDIWAEKHIKKKNGISCIPWFSLRKGEGRFIGCAQLLNVWILSHFWKVERTPFHMFSKTFVLLKAYLEKDWPKDVTEQHWVSIFQNLRTEDITWRAPWICPSVLIYKCGSQDWVPLLRLWGGIGYAPLMIQRQFASRQFILATRGLAQSEFAFTGEGYMKRVRDTAKAWKKIHLMELALYADTITQDYDIWRKQRVNSQQVSSTNYTFQNPFSEETPSELESQTVKIQREAEIVRNNLRDLHLENKKLRNTIKNSGLGKSSVEWKEELSNIKGGMEFWKGKAKKEEEKAARAMIELRKKNAEYEIVSAEFLDTFLKALEEKNDQYERDTRAYERALQEKKMQLGFLIIKIRNAAMQIMLLLDEAEALSCQLPPNQRSSISEFLEQVKKQGEVARKFV</sequence>
<gene>
    <name evidence="3" type="ORF">CXB51_024625</name>
</gene>
<dbReference type="OrthoDB" id="991372at2759"/>
<reference evidence="3 4" key="1">
    <citation type="journal article" date="2021" name="bioRxiv">
        <title>The Gossypium anomalum genome as a resource for cotton improvement and evolutionary analysis of hybrid incompatibility.</title>
        <authorList>
            <person name="Grover C.E."/>
            <person name="Yuan D."/>
            <person name="Arick M.A."/>
            <person name="Miller E.R."/>
            <person name="Hu G."/>
            <person name="Peterson D.G."/>
            <person name="Wendel J.F."/>
            <person name="Udall J.A."/>
        </authorList>
    </citation>
    <scope>NUCLEOTIDE SEQUENCE [LARGE SCALE GENOMIC DNA]</scope>
    <source>
        <strain evidence="3">JFW-Udall</strain>
        <tissue evidence="3">Leaf</tissue>
    </source>
</reference>
<accession>A0A8J5YQF1</accession>
<dbReference type="PANTHER" id="PTHR48200:SF1">
    <property type="entry name" value="AMINOTRANSFERASE-LIKE PLANT MOBILE DOMAIN-CONTAINING PROTEIN"/>
    <property type="match status" value="1"/>
</dbReference>
<feature type="domain" description="DUF7745" evidence="2">
    <location>
        <begin position="35"/>
        <end position="142"/>
    </location>
</feature>
<protein>
    <recommendedName>
        <fullName evidence="2">DUF7745 domain-containing protein</fullName>
    </recommendedName>
</protein>
<evidence type="ECO:0000256" key="1">
    <source>
        <dbReference type="SAM" id="Coils"/>
    </source>
</evidence>
<feature type="domain" description="DUF7745" evidence="2">
    <location>
        <begin position="151"/>
        <end position="323"/>
    </location>
</feature>
<evidence type="ECO:0000259" key="2">
    <source>
        <dbReference type="Pfam" id="PF24924"/>
    </source>
</evidence>
<evidence type="ECO:0000313" key="3">
    <source>
        <dbReference type="EMBL" id="KAG8480520.1"/>
    </source>
</evidence>
<dbReference type="Pfam" id="PF24924">
    <property type="entry name" value="DUF7745"/>
    <property type="match status" value="2"/>
</dbReference>
<comment type="caution">
    <text evidence="3">The sequence shown here is derived from an EMBL/GenBank/DDBJ whole genome shotgun (WGS) entry which is preliminary data.</text>
</comment>
<feature type="coiled-coil region" evidence="1">
    <location>
        <begin position="409"/>
        <end position="469"/>
    </location>
</feature>
<keyword evidence="4" id="KW-1185">Reference proteome</keyword>
<dbReference type="AlphaFoldDB" id="A0A8J5YQF1"/>
<evidence type="ECO:0000313" key="4">
    <source>
        <dbReference type="Proteomes" id="UP000701853"/>
    </source>
</evidence>
<dbReference type="PANTHER" id="PTHR48200">
    <property type="entry name" value="PROTEIN, PUTATIVE-RELATED"/>
    <property type="match status" value="1"/>
</dbReference>
<dbReference type="InterPro" id="IPR056647">
    <property type="entry name" value="DUF7745"/>
</dbReference>
<dbReference type="EMBL" id="JAHUZN010000010">
    <property type="protein sequence ID" value="KAG8480520.1"/>
    <property type="molecule type" value="Genomic_DNA"/>
</dbReference>
<keyword evidence="1" id="KW-0175">Coiled coil</keyword>
<name>A0A8J5YQF1_9ROSI</name>